<dbReference type="PANTHER" id="PTHR11328">
    <property type="entry name" value="MAJOR FACILITATOR SUPERFAMILY DOMAIN-CONTAINING PROTEIN"/>
    <property type="match status" value="1"/>
</dbReference>
<dbReference type="EMBL" id="AZEA01000006">
    <property type="protein sequence ID" value="KRK88752.1"/>
    <property type="molecule type" value="Genomic_DNA"/>
</dbReference>
<proteinExistence type="predicted"/>
<evidence type="ECO:0000313" key="4">
    <source>
        <dbReference type="Proteomes" id="UP000051581"/>
    </source>
</evidence>
<evidence type="ECO:0000256" key="2">
    <source>
        <dbReference type="SAM" id="Phobius"/>
    </source>
</evidence>
<comment type="caution">
    <text evidence="3">The sequence shown here is derived from an EMBL/GenBank/DDBJ whole genome shotgun (WGS) entry which is preliminary data.</text>
</comment>
<dbReference type="CDD" id="cd17332">
    <property type="entry name" value="MFS_MelB_like"/>
    <property type="match status" value="1"/>
</dbReference>
<dbReference type="InterPro" id="IPR039672">
    <property type="entry name" value="MFS_2"/>
</dbReference>
<feature type="transmembrane region" description="Helical" evidence="2">
    <location>
        <begin position="336"/>
        <end position="360"/>
    </location>
</feature>
<dbReference type="GO" id="GO:0005886">
    <property type="term" value="C:plasma membrane"/>
    <property type="evidence" value="ECO:0007669"/>
    <property type="project" value="TreeGrafter"/>
</dbReference>
<dbReference type="AlphaFoldDB" id="A0A0R1KZL1"/>
<feature type="transmembrane region" description="Helical" evidence="2">
    <location>
        <begin position="372"/>
        <end position="397"/>
    </location>
</feature>
<sequence>MESSDQKAAAAVSNISSHGAVKLPLSEKLGYSFTDMAGNLLYVTITSYILYFYTDVFQISVAGAGLILLVARVVDAISAPVWGSIVDHTHTKWGQSRPFFLWLAIPFAIATFLAFTAPNLHGTSKLIYAGVTYILAAGIIYTGIQTPITAILPSLTSDPTERISANTWRMAGGSIGAFITSSFALPLVAFFGKGNDKVGFMWVTAIFGVIGVLMLFFAFSHLKERTVAVTKSLPFKDSLKATVGNKPWFILVISFVIYWIAQSDRNGIAVYYAKYNLGNEQLTSIFNGVGILGLFATICIPLIVKVTNKTTTMLIGLAVGAFGQMMVAFVGNNFALVITAWIIGTLGASVACAMPFAMLADTVDFGEWKTGIRASGFLTAVGSAFCIQLGSGFGSFIPSKIMAAAGFVANKSQSAASLASIHFCFVWLPVIIYAIVAAIMLLYFKYERNEPVVKADLDKRHALAEQAAQEN</sequence>
<name>A0A0R1KZL1_9LACO</name>
<feature type="transmembrane region" description="Helical" evidence="2">
    <location>
        <begin position="311"/>
        <end position="330"/>
    </location>
</feature>
<keyword evidence="2" id="KW-0812">Transmembrane</keyword>
<keyword evidence="1" id="KW-0813">Transport</keyword>
<dbReference type="Gene3D" id="1.20.1250.20">
    <property type="entry name" value="MFS general substrate transporter like domains"/>
    <property type="match status" value="2"/>
</dbReference>
<keyword evidence="2" id="KW-0472">Membrane</keyword>
<feature type="transmembrane region" description="Helical" evidence="2">
    <location>
        <begin position="59"/>
        <end position="78"/>
    </location>
</feature>
<evidence type="ECO:0000256" key="1">
    <source>
        <dbReference type="ARBA" id="ARBA00022597"/>
    </source>
</evidence>
<dbReference type="SUPFAM" id="SSF103473">
    <property type="entry name" value="MFS general substrate transporter"/>
    <property type="match status" value="1"/>
</dbReference>
<protein>
    <submittedName>
        <fullName evidence="3">Transporter, major facilitator family protein</fullName>
    </submittedName>
</protein>
<dbReference type="OrthoDB" id="9764596at2"/>
<feature type="transmembrane region" description="Helical" evidence="2">
    <location>
        <begin position="99"/>
        <end position="120"/>
    </location>
</feature>
<dbReference type="RefSeq" id="WP_057824403.1">
    <property type="nucleotide sequence ID" value="NZ_AZEA01000006.1"/>
</dbReference>
<dbReference type="GO" id="GO:0006814">
    <property type="term" value="P:sodium ion transport"/>
    <property type="evidence" value="ECO:0007669"/>
    <property type="project" value="InterPro"/>
</dbReference>
<reference evidence="3 4" key="1">
    <citation type="journal article" date="2015" name="Genome Announc.">
        <title>Expanding the biotechnology potential of lactobacilli through comparative genomics of 213 strains and associated genera.</title>
        <authorList>
            <person name="Sun Z."/>
            <person name="Harris H.M."/>
            <person name="McCann A."/>
            <person name="Guo C."/>
            <person name="Argimon S."/>
            <person name="Zhang W."/>
            <person name="Yang X."/>
            <person name="Jeffery I.B."/>
            <person name="Cooney J.C."/>
            <person name="Kagawa T.F."/>
            <person name="Liu W."/>
            <person name="Song Y."/>
            <person name="Salvetti E."/>
            <person name="Wrobel A."/>
            <person name="Rasinkangas P."/>
            <person name="Parkhill J."/>
            <person name="Rea M.C."/>
            <person name="O'Sullivan O."/>
            <person name="Ritari J."/>
            <person name="Douillard F.P."/>
            <person name="Paul Ross R."/>
            <person name="Yang R."/>
            <person name="Briner A.E."/>
            <person name="Felis G.E."/>
            <person name="de Vos W.M."/>
            <person name="Barrangou R."/>
            <person name="Klaenhammer T.R."/>
            <person name="Caufield P.W."/>
            <person name="Cui Y."/>
            <person name="Zhang H."/>
            <person name="O'Toole P.W."/>
        </authorList>
    </citation>
    <scope>NUCLEOTIDE SEQUENCE [LARGE SCALE GENOMIC DNA]</scope>
    <source>
        <strain evidence="3 4">DSM 19904</strain>
    </source>
</reference>
<dbReference type="Proteomes" id="UP000051581">
    <property type="component" value="Unassembled WGS sequence"/>
</dbReference>
<dbReference type="Pfam" id="PF13347">
    <property type="entry name" value="MFS_2"/>
    <property type="match status" value="1"/>
</dbReference>
<keyword evidence="4" id="KW-1185">Reference proteome</keyword>
<organism evidence="3 4">
    <name type="scientific">Lentilactobacillus sunkii DSM 19904</name>
    <dbReference type="NCBI Taxonomy" id="1423808"/>
    <lineage>
        <taxon>Bacteria</taxon>
        <taxon>Bacillati</taxon>
        <taxon>Bacillota</taxon>
        <taxon>Bacilli</taxon>
        <taxon>Lactobacillales</taxon>
        <taxon>Lactobacillaceae</taxon>
        <taxon>Lentilactobacillus</taxon>
    </lineage>
</organism>
<gene>
    <name evidence="3" type="ORF">FD17_GL002222</name>
</gene>
<keyword evidence="2" id="KW-1133">Transmembrane helix</keyword>
<dbReference type="NCBIfam" id="TIGR00792">
    <property type="entry name" value="gph"/>
    <property type="match status" value="1"/>
</dbReference>
<feature type="transmembrane region" description="Helical" evidence="2">
    <location>
        <begin position="126"/>
        <end position="152"/>
    </location>
</feature>
<evidence type="ECO:0000313" key="3">
    <source>
        <dbReference type="EMBL" id="KRK88752.1"/>
    </source>
</evidence>
<feature type="transmembrane region" description="Helical" evidence="2">
    <location>
        <begin position="281"/>
        <end position="304"/>
    </location>
</feature>
<dbReference type="InterPro" id="IPR001927">
    <property type="entry name" value="Na/Gal_symport"/>
</dbReference>
<dbReference type="GO" id="GO:0008643">
    <property type="term" value="P:carbohydrate transport"/>
    <property type="evidence" value="ECO:0007669"/>
    <property type="project" value="InterPro"/>
</dbReference>
<feature type="transmembrane region" description="Helical" evidence="2">
    <location>
        <begin position="173"/>
        <end position="192"/>
    </location>
</feature>
<feature type="transmembrane region" description="Helical" evidence="2">
    <location>
        <begin position="36"/>
        <end position="53"/>
    </location>
</feature>
<feature type="transmembrane region" description="Helical" evidence="2">
    <location>
        <begin position="417"/>
        <end position="444"/>
    </location>
</feature>
<dbReference type="PANTHER" id="PTHR11328:SF24">
    <property type="entry name" value="MAJOR FACILITATOR SUPERFAMILY (MFS) PROFILE DOMAIN-CONTAINING PROTEIN"/>
    <property type="match status" value="1"/>
</dbReference>
<keyword evidence="1" id="KW-0762">Sugar transport</keyword>
<dbReference type="InterPro" id="IPR036259">
    <property type="entry name" value="MFS_trans_sf"/>
</dbReference>
<feature type="transmembrane region" description="Helical" evidence="2">
    <location>
        <begin position="243"/>
        <end position="261"/>
    </location>
</feature>
<dbReference type="PATRIC" id="fig|1423808.3.peg.2255"/>
<dbReference type="GO" id="GO:0015293">
    <property type="term" value="F:symporter activity"/>
    <property type="evidence" value="ECO:0007669"/>
    <property type="project" value="InterPro"/>
</dbReference>
<feature type="transmembrane region" description="Helical" evidence="2">
    <location>
        <begin position="198"/>
        <end position="222"/>
    </location>
</feature>
<accession>A0A0R1KZL1</accession>